<proteinExistence type="inferred from homology"/>
<dbReference type="PANTHER" id="PTHR30588">
    <property type="entry name" value="BRANCHED-CHAIN AMINO ACID TRANSPORT SYSTEM 2 CARRIER PROTEIN"/>
    <property type="match status" value="1"/>
</dbReference>
<evidence type="ECO:0000256" key="7">
    <source>
        <dbReference type="ARBA" id="ARBA00022989"/>
    </source>
</evidence>
<evidence type="ECO:0000313" key="11">
    <source>
        <dbReference type="Proteomes" id="UP000269331"/>
    </source>
</evidence>
<organism evidence="10 11">
    <name type="scientific">Streptococcus ruminantium</name>
    <dbReference type="NCBI Taxonomy" id="1917441"/>
    <lineage>
        <taxon>Bacteria</taxon>
        <taxon>Bacillati</taxon>
        <taxon>Bacillota</taxon>
        <taxon>Bacilli</taxon>
        <taxon>Lactobacillales</taxon>
        <taxon>Streptococcaceae</taxon>
        <taxon>Streptococcus</taxon>
    </lineage>
</organism>
<keyword evidence="5 9" id="KW-0812">Transmembrane</keyword>
<reference evidence="10 11" key="1">
    <citation type="journal article" date="2018" name="Genome Biol. Evol.">
        <title>Complete Genome Sequence of Streptococcus ruminantium sp. nov. GUT-187T (=DSM 104980T =JCM 31869T), the Type Strain of S. ruminantium, and Comparison with Genome Sequences of Streptococcus suis Strains.</title>
        <authorList>
            <person name="Tohya M."/>
            <person name="Sekizaki T."/>
            <person name="Miyoshi-Akiyama T."/>
        </authorList>
    </citation>
    <scope>NUCLEOTIDE SEQUENCE [LARGE SCALE GENOMIC DNA]</scope>
    <source>
        <strain evidence="10 11">GUT187T</strain>
    </source>
</reference>
<dbReference type="GO" id="GO:0015818">
    <property type="term" value="P:isoleucine transport"/>
    <property type="evidence" value="ECO:0007669"/>
    <property type="project" value="TreeGrafter"/>
</dbReference>
<comment type="function">
    <text evidence="9">Component of the transport system for branched-chain amino acids.</text>
</comment>
<dbReference type="Pfam" id="PF05525">
    <property type="entry name" value="Branch_AA_trans"/>
    <property type="match status" value="1"/>
</dbReference>
<feature type="transmembrane region" description="Helical" evidence="9">
    <location>
        <begin position="84"/>
        <end position="107"/>
    </location>
</feature>
<keyword evidence="7 9" id="KW-1133">Transmembrane helix</keyword>
<feature type="transmembrane region" description="Helical" evidence="9">
    <location>
        <begin position="159"/>
        <end position="177"/>
    </location>
</feature>
<dbReference type="GO" id="GO:0005886">
    <property type="term" value="C:plasma membrane"/>
    <property type="evidence" value="ECO:0007669"/>
    <property type="project" value="UniProtKB-SubCell"/>
</dbReference>
<sequence>MKNHKVLLRGGVMKKGALTGLLLFGMFFGAGNLIFPPALGVLSGENFWPAIFGFVVSGVGISVIALIVGTLNPKGYVYEISRKISPFFATIYLVALYLAIGPFFAIPRTATTSFEIGIAPLLGDGNPSFWLLLFTALYFIAAYLIALNPSKILNSIGRILTPVFAILIIILVVLGFFKYSSTSPLPASAAYSTAQAFGTGFIEGYNTLDALASIAFSVVAVNTLKQLGFSSKKEYVSTIWSVGLVVALAFSALYIGLAFLGNHFPVPADVLSSDTNKGVYILSQATQAIFGPSAQIFLAAMVIVTCFTTTAGLIVSSGEFFADRFPRFSYKIYATIFTLIGFGIANLGLNNIITYSVPVLLVLYPITICIVLITIVNKFAPLSTYGMQMTVGVVTILSLVEVLAGKLGWTAVSAFISSLPLAGQSLAWFLPAVVGIILSLFLPNKQESEVFEM</sequence>
<evidence type="ECO:0000256" key="9">
    <source>
        <dbReference type="RuleBase" id="RU362122"/>
    </source>
</evidence>
<comment type="similarity">
    <text evidence="2 9">Belongs to the branched chain amino acid transporter family.</text>
</comment>
<keyword evidence="6 9" id="KW-0029">Amino-acid transport</keyword>
<feature type="transmembrane region" description="Helical" evidence="9">
    <location>
        <begin position="47"/>
        <end position="72"/>
    </location>
</feature>
<evidence type="ECO:0000256" key="3">
    <source>
        <dbReference type="ARBA" id="ARBA00022448"/>
    </source>
</evidence>
<protein>
    <recommendedName>
        <fullName evidence="9">Branched-chain amino acid transport system carrier protein</fullName>
    </recommendedName>
</protein>
<feature type="transmembrane region" description="Helical" evidence="9">
    <location>
        <begin position="296"/>
        <end position="316"/>
    </location>
</feature>
<evidence type="ECO:0000256" key="6">
    <source>
        <dbReference type="ARBA" id="ARBA00022970"/>
    </source>
</evidence>
<evidence type="ECO:0000256" key="4">
    <source>
        <dbReference type="ARBA" id="ARBA00022475"/>
    </source>
</evidence>
<dbReference type="PANTHER" id="PTHR30588:SF7">
    <property type="entry name" value="BRANCHED-CHAIN AMINO ACID CARRIER PROTEIN SAOUHSC_01411-RELATED"/>
    <property type="match status" value="1"/>
</dbReference>
<dbReference type="GO" id="GO:0015188">
    <property type="term" value="F:L-isoleucine transmembrane transporter activity"/>
    <property type="evidence" value="ECO:0007669"/>
    <property type="project" value="TreeGrafter"/>
</dbReference>
<gene>
    <name evidence="10" type="ORF">SR187_5450</name>
</gene>
<feature type="transmembrane region" description="Helical" evidence="9">
    <location>
        <begin position="239"/>
        <end position="260"/>
    </location>
</feature>
<dbReference type="NCBIfam" id="TIGR00796">
    <property type="entry name" value="livcs"/>
    <property type="match status" value="1"/>
</dbReference>
<evidence type="ECO:0000256" key="5">
    <source>
        <dbReference type="ARBA" id="ARBA00022692"/>
    </source>
</evidence>
<keyword evidence="4" id="KW-1003">Cell membrane</keyword>
<evidence type="ECO:0000256" key="8">
    <source>
        <dbReference type="ARBA" id="ARBA00023136"/>
    </source>
</evidence>
<dbReference type="AlphaFoldDB" id="A0A2Z5U3T1"/>
<feature type="transmembrane region" description="Helical" evidence="9">
    <location>
        <begin position="127"/>
        <end position="147"/>
    </location>
</feature>
<dbReference type="Proteomes" id="UP000269331">
    <property type="component" value="Chromosome"/>
</dbReference>
<name>A0A2Z5U3T1_9STRE</name>
<dbReference type="GO" id="GO:0005304">
    <property type="term" value="F:L-valine transmembrane transporter activity"/>
    <property type="evidence" value="ECO:0007669"/>
    <property type="project" value="TreeGrafter"/>
</dbReference>
<comment type="caution">
    <text evidence="9">Lacks conserved residue(s) required for the propagation of feature annotation.</text>
</comment>
<feature type="transmembrane region" description="Helical" evidence="9">
    <location>
        <begin position="355"/>
        <end position="377"/>
    </location>
</feature>
<dbReference type="KEGG" id="srq:SR187_5450"/>
<feature type="transmembrane region" description="Helical" evidence="9">
    <location>
        <begin position="328"/>
        <end position="349"/>
    </location>
</feature>
<comment type="subcellular location">
    <subcellularLocation>
        <location evidence="1 9">Cell membrane</location>
        <topology evidence="1 9">Multi-pass membrane protein</topology>
    </subcellularLocation>
</comment>
<dbReference type="GO" id="GO:0015190">
    <property type="term" value="F:L-leucine transmembrane transporter activity"/>
    <property type="evidence" value="ECO:0007669"/>
    <property type="project" value="TreeGrafter"/>
</dbReference>
<evidence type="ECO:0000256" key="2">
    <source>
        <dbReference type="ARBA" id="ARBA00008540"/>
    </source>
</evidence>
<dbReference type="InterPro" id="IPR004685">
    <property type="entry name" value="Brnchd-chn_aa_trnsp_Livcs"/>
</dbReference>
<feature type="transmembrane region" description="Helical" evidence="9">
    <location>
        <begin position="421"/>
        <end position="443"/>
    </location>
</feature>
<accession>A0A2Z5U3T1</accession>
<dbReference type="GO" id="GO:0015820">
    <property type="term" value="P:L-leucine transport"/>
    <property type="evidence" value="ECO:0007669"/>
    <property type="project" value="TreeGrafter"/>
</dbReference>
<feature type="transmembrane region" description="Helical" evidence="9">
    <location>
        <begin position="12"/>
        <end position="35"/>
    </location>
</feature>
<evidence type="ECO:0000256" key="1">
    <source>
        <dbReference type="ARBA" id="ARBA00004651"/>
    </source>
</evidence>
<dbReference type="EMBL" id="AP018400">
    <property type="protein sequence ID" value="BBA92698.1"/>
    <property type="molecule type" value="Genomic_DNA"/>
</dbReference>
<evidence type="ECO:0000313" key="10">
    <source>
        <dbReference type="EMBL" id="BBA92698.1"/>
    </source>
</evidence>
<keyword evidence="8 9" id="KW-0472">Membrane</keyword>
<feature type="transmembrane region" description="Helical" evidence="9">
    <location>
        <begin position="389"/>
        <end position="409"/>
    </location>
</feature>
<keyword evidence="3 9" id="KW-0813">Transport</keyword>